<protein>
    <submittedName>
        <fullName evidence="1">Uncharacterized protein</fullName>
    </submittedName>
</protein>
<organism evidence="1 3">
    <name type="scientific">Blautia wexlerae</name>
    <dbReference type="NCBI Taxonomy" id="418240"/>
    <lineage>
        <taxon>Bacteria</taxon>
        <taxon>Bacillati</taxon>
        <taxon>Bacillota</taxon>
        <taxon>Clostridia</taxon>
        <taxon>Lachnospirales</taxon>
        <taxon>Lachnospiraceae</taxon>
        <taxon>Blautia</taxon>
    </lineage>
</organism>
<dbReference type="Proteomes" id="UP000095431">
    <property type="component" value="Unassembled WGS sequence"/>
</dbReference>
<name>A0A174CJE9_9FIRM</name>
<evidence type="ECO:0000313" key="4">
    <source>
        <dbReference type="Proteomes" id="UP000366766"/>
    </source>
</evidence>
<accession>A0A174CJE9</accession>
<dbReference type="EMBL" id="CYZN01000011">
    <property type="protein sequence ID" value="CUO13651.1"/>
    <property type="molecule type" value="Genomic_DNA"/>
</dbReference>
<reference evidence="1" key="1">
    <citation type="submission" date="2015-09" db="EMBL/GenBank/DDBJ databases">
        <authorList>
            <consortium name="Pathogen Informatics"/>
        </authorList>
    </citation>
    <scope>NUCLEOTIDE SEQUENCE [LARGE SCALE GENOMIC DNA]</scope>
    <source>
        <strain evidence="1">2789STDY5834863</strain>
    </source>
</reference>
<evidence type="ECO:0000313" key="3">
    <source>
        <dbReference type="Proteomes" id="UP000095431"/>
    </source>
</evidence>
<evidence type="ECO:0000313" key="2">
    <source>
        <dbReference type="EMBL" id="VUX65811.1"/>
    </source>
</evidence>
<gene>
    <name evidence="2" type="ORF">BWLFYP14_02176</name>
    <name evidence="1" type="ORF">ERS852478_01957</name>
</gene>
<sequence>MLPNALLLCLFKMKFLKSLKPQNAASSFFDFDVVQKAKICLDTVDDSGSCLSARFSNGINLLDLRTRL</sequence>
<dbReference type="Proteomes" id="UP000366766">
    <property type="component" value="Unassembled WGS sequence"/>
</dbReference>
<reference evidence="2 4" key="2">
    <citation type="submission" date="2019-07" db="EMBL/GenBank/DDBJ databases">
        <authorList>
            <person name="Chang H.-W."/>
            <person name="Raman A."/>
            <person name="Venkatesh S."/>
            <person name="Gehrig J."/>
        </authorList>
    </citation>
    <scope>NUCLEOTIDE SEQUENCE [LARGE SCALE GENOMIC DNA]</scope>
    <source>
        <strain evidence="2">Blautia_wexlerae_LFYP_14</strain>
    </source>
</reference>
<keyword evidence="4" id="KW-1185">Reference proteome</keyword>
<evidence type="ECO:0000313" key="1">
    <source>
        <dbReference type="EMBL" id="CUO13651.1"/>
    </source>
</evidence>
<dbReference type="AlphaFoldDB" id="A0A174CJE9"/>
<proteinExistence type="predicted"/>
<dbReference type="EMBL" id="CABHOF010000039">
    <property type="protein sequence ID" value="VUX65811.1"/>
    <property type="molecule type" value="Genomic_DNA"/>
</dbReference>